<accession>A0A9D1XNR0</accession>
<dbReference type="EMBL" id="DXET01000271">
    <property type="protein sequence ID" value="HIX82699.1"/>
    <property type="molecule type" value="Genomic_DNA"/>
</dbReference>
<gene>
    <name evidence="3" type="ORF">H9980_12130</name>
</gene>
<comment type="caution">
    <text evidence="3">The sequence shown here is derived from an EMBL/GenBank/DDBJ whole genome shotgun (WGS) entry which is preliminary data.</text>
</comment>
<dbReference type="InterPro" id="IPR000297">
    <property type="entry name" value="PPIase_PpiC"/>
</dbReference>
<organism evidence="3 4">
    <name type="scientific">Candidatus Erysipelatoclostridium merdavium</name>
    <dbReference type="NCBI Taxonomy" id="2838566"/>
    <lineage>
        <taxon>Bacteria</taxon>
        <taxon>Bacillati</taxon>
        <taxon>Bacillota</taxon>
        <taxon>Erysipelotrichia</taxon>
        <taxon>Erysipelotrichales</taxon>
        <taxon>Erysipelotrichales incertae sedis</taxon>
    </lineage>
</organism>
<dbReference type="Proteomes" id="UP000886724">
    <property type="component" value="Unassembled WGS sequence"/>
</dbReference>
<evidence type="ECO:0000313" key="4">
    <source>
        <dbReference type="Proteomes" id="UP000886724"/>
    </source>
</evidence>
<feature type="domain" description="PpiC" evidence="2">
    <location>
        <begin position="162"/>
        <end position="265"/>
    </location>
</feature>
<name>A0A9D1XNR0_9FIRM</name>
<keyword evidence="1 3" id="KW-0413">Isomerase</keyword>
<dbReference type="Pfam" id="PF00639">
    <property type="entry name" value="Rotamase"/>
    <property type="match status" value="1"/>
</dbReference>
<dbReference type="PANTHER" id="PTHR47245:SF2">
    <property type="entry name" value="PEPTIDYL-PROLYL CIS-TRANS ISOMERASE HP_0175-RELATED"/>
    <property type="match status" value="1"/>
</dbReference>
<dbReference type="EC" id="5.2.1.8" evidence="3"/>
<dbReference type="AlphaFoldDB" id="A0A9D1XNR0"/>
<evidence type="ECO:0000256" key="1">
    <source>
        <dbReference type="PROSITE-ProRule" id="PRU00278"/>
    </source>
</evidence>
<evidence type="ECO:0000259" key="2">
    <source>
        <dbReference type="PROSITE" id="PS50198"/>
    </source>
</evidence>
<proteinExistence type="predicted"/>
<dbReference type="PANTHER" id="PTHR47245">
    <property type="entry name" value="PEPTIDYLPROLYL ISOMERASE"/>
    <property type="match status" value="1"/>
</dbReference>
<reference evidence="3" key="1">
    <citation type="journal article" date="2021" name="PeerJ">
        <title>Extensive microbial diversity within the chicken gut microbiome revealed by metagenomics and culture.</title>
        <authorList>
            <person name="Gilroy R."/>
            <person name="Ravi A."/>
            <person name="Getino M."/>
            <person name="Pursley I."/>
            <person name="Horton D.L."/>
            <person name="Alikhan N.F."/>
            <person name="Baker D."/>
            <person name="Gharbi K."/>
            <person name="Hall N."/>
            <person name="Watson M."/>
            <person name="Adriaenssens E.M."/>
            <person name="Foster-Nyarko E."/>
            <person name="Jarju S."/>
            <person name="Secka A."/>
            <person name="Antonio M."/>
            <person name="Oren A."/>
            <person name="Chaudhuri R.R."/>
            <person name="La Ragione R."/>
            <person name="Hildebrand F."/>
            <person name="Pallen M.J."/>
        </authorList>
    </citation>
    <scope>NUCLEOTIDE SEQUENCE</scope>
    <source>
        <strain evidence="3">ChiGjej1B1-14440</strain>
    </source>
</reference>
<evidence type="ECO:0000313" key="3">
    <source>
        <dbReference type="EMBL" id="HIX82699.1"/>
    </source>
</evidence>
<keyword evidence="1" id="KW-0697">Rotamase</keyword>
<sequence>MKLGKCAAALVVTSFLLTGCQNGSKTVKEDDKFVISSLSKDDKEKNIFADDVFDDIISTASGKSAYFDAALQQLIDQKFPVDEDMETDADNTITQIQEYYESSYGEDAEEYLESALSSSGFESLDEYRKYMVEAYQRSNFLLAYVEDNFDKVFDDYFTQATPREVSIIEVAMSDVENPTEEESAKLSEVTALLSSSKSFADIATDYSDDTNTNKNKGRLGIVDTTSYLSETYGEDVESTIFSLGQDQVSDPIKGESGYYIVKVTNTDKDSIKKQTKKDLSIDTPLIAYDSYMVYDAYQSYDLKYDDKETEKIINEVISNALEERETSRGGSE</sequence>
<dbReference type="PROSITE" id="PS51257">
    <property type="entry name" value="PROKAR_LIPOPROTEIN"/>
    <property type="match status" value="1"/>
</dbReference>
<dbReference type="PROSITE" id="PS50198">
    <property type="entry name" value="PPIC_PPIASE_2"/>
    <property type="match status" value="1"/>
</dbReference>
<reference evidence="3" key="2">
    <citation type="submission" date="2021-04" db="EMBL/GenBank/DDBJ databases">
        <authorList>
            <person name="Gilroy R."/>
        </authorList>
    </citation>
    <scope>NUCLEOTIDE SEQUENCE</scope>
    <source>
        <strain evidence="3">ChiGjej1B1-14440</strain>
    </source>
</reference>
<dbReference type="InterPro" id="IPR046357">
    <property type="entry name" value="PPIase_dom_sf"/>
</dbReference>
<dbReference type="SUPFAM" id="SSF54534">
    <property type="entry name" value="FKBP-like"/>
    <property type="match status" value="1"/>
</dbReference>
<dbReference type="Gene3D" id="3.10.50.40">
    <property type="match status" value="1"/>
</dbReference>
<dbReference type="GO" id="GO:0003755">
    <property type="term" value="F:peptidyl-prolyl cis-trans isomerase activity"/>
    <property type="evidence" value="ECO:0007669"/>
    <property type="project" value="UniProtKB-KW"/>
</dbReference>
<dbReference type="InterPro" id="IPR050245">
    <property type="entry name" value="PrsA_foldase"/>
</dbReference>
<protein>
    <submittedName>
        <fullName evidence="3">Peptidylprolyl isomerase</fullName>
        <ecNumber evidence="3">5.2.1.8</ecNumber>
    </submittedName>
</protein>